<protein>
    <recommendedName>
        <fullName evidence="4">Venom protein</fullName>
    </recommendedName>
</protein>
<evidence type="ECO:0008006" key="4">
    <source>
        <dbReference type="Google" id="ProtNLM"/>
    </source>
</evidence>
<feature type="signal peptide" evidence="1">
    <location>
        <begin position="1"/>
        <end position="18"/>
    </location>
</feature>
<proteinExistence type="predicted"/>
<gene>
    <name evidence="2" type="ORF">HCN44_001960</name>
</gene>
<dbReference type="EMBL" id="JACMRX010000001">
    <property type="protein sequence ID" value="KAF7996328.1"/>
    <property type="molecule type" value="Genomic_DNA"/>
</dbReference>
<name>A0A834XZ86_APHGI</name>
<evidence type="ECO:0000313" key="2">
    <source>
        <dbReference type="EMBL" id="KAF7996328.1"/>
    </source>
</evidence>
<organism evidence="2 3">
    <name type="scientific">Aphidius gifuensis</name>
    <name type="common">Parasitoid wasp</name>
    <dbReference type="NCBI Taxonomy" id="684658"/>
    <lineage>
        <taxon>Eukaryota</taxon>
        <taxon>Metazoa</taxon>
        <taxon>Ecdysozoa</taxon>
        <taxon>Arthropoda</taxon>
        <taxon>Hexapoda</taxon>
        <taxon>Insecta</taxon>
        <taxon>Pterygota</taxon>
        <taxon>Neoptera</taxon>
        <taxon>Endopterygota</taxon>
        <taxon>Hymenoptera</taxon>
        <taxon>Apocrita</taxon>
        <taxon>Ichneumonoidea</taxon>
        <taxon>Braconidae</taxon>
        <taxon>Aphidiinae</taxon>
        <taxon>Aphidius</taxon>
    </lineage>
</organism>
<feature type="chain" id="PRO_5032978631" description="Venom protein" evidence="1">
    <location>
        <begin position="19"/>
        <end position="325"/>
    </location>
</feature>
<dbReference type="Proteomes" id="UP000639338">
    <property type="component" value="Unassembled WGS sequence"/>
</dbReference>
<comment type="caution">
    <text evidence="2">The sequence shown here is derived from an EMBL/GenBank/DDBJ whole genome shotgun (WGS) entry which is preliminary data.</text>
</comment>
<dbReference type="AlphaFoldDB" id="A0A834XZ86"/>
<evidence type="ECO:0000313" key="3">
    <source>
        <dbReference type="Proteomes" id="UP000639338"/>
    </source>
</evidence>
<evidence type="ECO:0000256" key="1">
    <source>
        <dbReference type="SAM" id="SignalP"/>
    </source>
</evidence>
<dbReference type="OrthoDB" id="7701047at2759"/>
<accession>A0A834XZ86</accession>
<keyword evidence="1" id="KW-0732">Signal</keyword>
<sequence>MKVTLILFAIVLVFGAQAQNQEESNPETIALVNTIRETQKKITEAVEKVIKEFKATVDIAVNKAYQIGRELKEKAKDFVDNTLVGVINFITELQNRFDELYKKAKNTDISRCKLIGKTILDIGSGAVDAMKGCVGNTVELATQYVENIINKSKSVPGDVTEFSNQARKCFEGRKETKPSDATEIIECIKEMGAAAYNKTSESMNDVSTHFSKLSELMSETSKNVSSSMPKCMVNNGINHLLNNSHIVFDEVQACVVIQAQSSDDEIERISAKNHIKEIQEKVSESFKNATQDFTKTLNGAKEKVAEVNKQLVDCFMSWYADVLGD</sequence>
<keyword evidence="3" id="KW-1185">Reference proteome</keyword>
<reference evidence="2 3" key="1">
    <citation type="submission" date="2020-08" db="EMBL/GenBank/DDBJ databases">
        <title>Aphidius gifuensis genome sequencing and assembly.</title>
        <authorList>
            <person name="Du Z."/>
        </authorList>
    </citation>
    <scope>NUCLEOTIDE SEQUENCE [LARGE SCALE GENOMIC DNA]</scope>
    <source>
        <strain evidence="2">YNYX2018</strain>
        <tissue evidence="2">Adults</tissue>
    </source>
</reference>